<organism evidence="3 4">
    <name type="scientific">Sporothrix schenckii 1099-18</name>
    <dbReference type="NCBI Taxonomy" id="1397361"/>
    <lineage>
        <taxon>Eukaryota</taxon>
        <taxon>Fungi</taxon>
        <taxon>Dikarya</taxon>
        <taxon>Ascomycota</taxon>
        <taxon>Pezizomycotina</taxon>
        <taxon>Sordariomycetes</taxon>
        <taxon>Sordariomycetidae</taxon>
        <taxon>Ophiostomatales</taxon>
        <taxon>Ophiostomataceae</taxon>
        <taxon>Sporothrix</taxon>
    </lineage>
</organism>
<keyword evidence="1" id="KW-0175">Coiled coil</keyword>
<gene>
    <name evidence="3" type="ORF">SPSK_04873</name>
</gene>
<feature type="region of interest" description="Disordered" evidence="2">
    <location>
        <begin position="125"/>
        <end position="148"/>
    </location>
</feature>
<reference evidence="3 4" key="2">
    <citation type="journal article" date="2015" name="Eukaryot. Cell">
        <title>Asexual propagation of a virulent clone complex in a human and feline outbreak of sporotrichosis.</title>
        <authorList>
            <person name="Teixeira Mde M."/>
            <person name="Rodrigues A.M."/>
            <person name="Tsui C.K."/>
            <person name="de Almeida L.G."/>
            <person name="Van Diepeningen A.D."/>
            <person name="van den Ende B.G."/>
            <person name="Fernandes G.F."/>
            <person name="Kano R."/>
            <person name="Hamelin R.C."/>
            <person name="Lopes-Bezerra L.M."/>
            <person name="Vasconcelos A.T."/>
            <person name="de Hoog S."/>
            <person name="de Camargo Z.P."/>
            <person name="Felipe M.S."/>
        </authorList>
    </citation>
    <scope>NUCLEOTIDE SEQUENCE [LARGE SCALE GENOMIC DNA]</scope>
    <source>
        <strain evidence="3 4">1099-18</strain>
    </source>
</reference>
<evidence type="ECO:0000256" key="2">
    <source>
        <dbReference type="SAM" id="MobiDB-lite"/>
    </source>
</evidence>
<evidence type="ECO:0000313" key="4">
    <source>
        <dbReference type="Proteomes" id="UP000033710"/>
    </source>
</evidence>
<dbReference type="Proteomes" id="UP000033710">
    <property type="component" value="Unassembled WGS sequence"/>
</dbReference>
<feature type="compositionally biased region" description="Polar residues" evidence="2">
    <location>
        <begin position="953"/>
        <end position="964"/>
    </location>
</feature>
<evidence type="ECO:0000256" key="1">
    <source>
        <dbReference type="ARBA" id="ARBA00023054"/>
    </source>
</evidence>
<evidence type="ECO:0000313" key="3">
    <source>
        <dbReference type="EMBL" id="KJR80927.1"/>
    </source>
</evidence>
<feature type="region of interest" description="Disordered" evidence="2">
    <location>
        <begin position="260"/>
        <end position="288"/>
    </location>
</feature>
<dbReference type="AlphaFoldDB" id="A0A0F2LTW5"/>
<reference evidence="3 4" key="1">
    <citation type="journal article" date="2014" name="BMC Genomics">
        <title>Comparative genomics of the major fungal agents of human and animal Sporotrichosis: Sporothrix schenckii and Sporothrix brasiliensis.</title>
        <authorList>
            <person name="Teixeira M.M."/>
            <person name="de Almeida L.G."/>
            <person name="Kubitschek-Barreira P."/>
            <person name="Alves F.L."/>
            <person name="Kioshima E.S."/>
            <person name="Abadio A.K."/>
            <person name="Fernandes L."/>
            <person name="Derengowski L.S."/>
            <person name="Ferreira K.S."/>
            <person name="Souza R.C."/>
            <person name="Ruiz J.C."/>
            <person name="de Andrade N.C."/>
            <person name="Paes H.C."/>
            <person name="Nicola A.M."/>
            <person name="Albuquerque P."/>
            <person name="Gerber A.L."/>
            <person name="Martins V.P."/>
            <person name="Peconick L.D."/>
            <person name="Neto A.V."/>
            <person name="Chaucanez C.B."/>
            <person name="Silva P.A."/>
            <person name="Cunha O.L."/>
            <person name="de Oliveira F.F."/>
            <person name="dos Santos T.C."/>
            <person name="Barros A.L."/>
            <person name="Soares M.A."/>
            <person name="de Oliveira L.M."/>
            <person name="Marini M.M."/>
            <person name="Villalobos-Duno H."/>
            <person name="Cunha M.M."/>
            <person name="de Hoog S."/>
            <person name="da Silveira J.F."/>
            <person name="Henrissat B."/>
            <person name="Nino-Vega G.A."/>
            <person name="Cisalpino P.S."/>
            <person name="Mora-Montes H.M."/>
            <person name="Almeida S.R."/>
            <person name="Stajich J.E."/>
            <person name="Lopes-Bezerra L.M."/>
            <person name="Vasconcelos A.T."/>
            <person name="Felipe M.S."/>
        </authorList>
    </citation>
    <scope>NUCLEOTIDE SEQUENCE [LARGE SCALE GENOMIC DNA]</scope>
    <source>
        <strain evidence="3 4">1099-18</strain>
    </source>
</reference>
<dbReference type="RefSeq" id="XP_016583603.1">
    <property type="nucleotide sequence ID" value="XM_016731634.1"/>
</dbReference>
<dbReference type="PANTHER" id="PTHR23160:SF19">
    <property type="entry name" value="MYOSIN HEAVY CHAIN-RELATED PROTEIN"/>
    <property type="match status" value="1"/>
</dbReference>
<dbReference type="OrthoDB" id="4848543at2759"/>
<name>A0A0F2LTW5_SPOSC</name>
<feature type="region of interest" description="Disordered" evidence="2">
    <location>
        <begin position="631"/>
        <end position="675"/>
    </location>
</feature>
<comment type="caution">
    <text evidence="3">The sequence shown here is derived from an EMBL/GenBank/DDBJ whole genome shotgun (WGS) entry which is preliminary data.</text>
</comment>
<sequence>MDLDDFRVPDTPQLDRDMELLIPPKNALASTSVVGLGRDTRISSSKRPNALMKTFELDAETTSTRPVGNGSSYTLLCFYICVLGYIDWVCYRAVSPAPRRMPPSASKPRDRDKALPRTSYFSSLTQKFQQRDHKGQPKTLSSIQIRTPDTQNAVRLSGDIVSYPGLAADNDRPGSQSHSQPGDVDAGCRGIQDAIATRFQDLQTKIQLQEQELTELRFSLNDANVTADLLDTDKRQLKQKNEELERKIVNTNNVINKLRNDVQKGKDELQASEDRHGHSRQDAEKAQEKAAQDHNALLAARKTISEMGTQITTLQRELRDAAAMSAEKAKQAQEKADAKLQDVQLQLKLRETDIQAQKDANEQLANRLDTIPERNLQALTSCSQKIIDKLSDSKSEILAEGHAINKQHQEQRGAMVECLKGLLTASQQHVETLATSQQETETLSKQILDKIDASDGERKEAESSLHLDITSVFSDLQKCIDKHKALFHEAFTAKIRESDILADLCQQRDVDSETLSKQLAEQSRISQEQLLEIRELHNALRTLQERTREDPKMAAQIIALQEQSRHFEFELREKETLVARLEESHKEKTKLLISSSEKFAFELQQLTSTFHNREEEYRRAVDQASELAIKEAQRASSEDKQETKRELQQERARRQSLEKELRQAKEDLSVQEEKSKRIEQSNEALQNELGASKLGNQAVIVHLEEKTRALETRMDHDATLITQLKAALSDKEMDYSNLRSSMEAYDEKVRVLIEHLRVWAQDHSHISAIRSRLEMLSQIDQSCAATARIREAEQIDNVLAQLRQYYACQNERDAKLGFGSGRSTAAPAAPAVLTPLHHDFDDEHEQRVSDLSAFLDAEVAGDKTAGLARSSAETWTNAIQAAILGGSRDSLKTPGYGQGPQDQGSDMKPPPVHKERVVHVTVDPKGGMGTLSSPMVASPVPTRTRRETRSSAENKTAQRNTVSPTGKRATRSAKRKRLDTITGHEMVAASVTGRTETLVYFQGGGQSKVLPSMIQDENKPAAAMMLSSRPVLIKIEDS</sequence>
<dbReference type="PANTHER" id="PTHR23160">
    <property type="entry name" value="SYNAPTONEMAL COMPLEX PROTEIN-RELATED"/>
    <property type="match status" value="1"/>
</dbReference>
<proteinExistence type="predicted"/>
<feature type="compositionally biased region" description="Polar residues" evidence="2">
    <location>
        <begin position="138"/>
        <end position="148"/>
    </location>
</feature>
<feature type="region of interest" description="Disordered" evidence="2">
    <location>
        <begin position="886"/>
        <end position="976"/>
    </location>
</feature>
<dbReference type="VEuPathDB" id="FungiDB:SPSK_04873"/>
<dbReference type="GeneID" id="27666911"/>
<dbReference type="KEGG" id="ssck:SPSK_04873"/>
<feature type="region of interest" description="Disordered" evidence="2">
    <location>
        <begin position="165"/>
        <end position="185"/>
    </location>
</feature>
<dbReference type="EMBL" id="AXCR01000012">
    <property type="protein sequence ID" value="KJR80927.1"/>
    <property type="molecule type" value="Genomic_DNA"/>
</dbReference>
<protein>
    <submittedName>
        <fullName evidence="3">Uncharacterized protein</fullName>
    </submittedName>
</protein>
<accession>A0A0F2LTW5</accession>